<comment type="caution">
    <text evidence="2">The sequence shown here is derived from an EMBL/GenBank/DDBJ whole genome shotgun (WGS) entry which is preliminary data.</text>
</comment>
<dbReference type="EMBL" id="JASCZI010032702">
    <property type="protein sequence ID" value="MED6128472.1"/>
    <property type="molecule type" value="Genomic_DNA"/>
</dbReference>
<evidence type="ECO:0000313" key="3">
    <source>
        <dbReference type="Proteomes" id="UP001341840"/>
    </source>
</evidence>
<feature type="non-terminal residue" evidence="2">
    <location>
        <position position="1"/>
    </location>
</feature>
<protein>
    <submittedName>
        <fullName evidence="2">Uncharacterized protein</fullName>
    </submittedName>
</protein>
<dbReference type="Proteomes" id="UP001341840">
    <property type="component" value="Unassembled WGS sequence"/>
</dbReference>
<organism evidence="2 3">
    <name type="scientific">Stylosanthes scabra</name>
    <dbReference type="NCBI Taxonomy" id="79078"/>
    <lineage>
        <taxon>Eukaryota</taxon>
        <taxon>Viridiplantae</taxon>
        <taxon>Streptophyta</taxon>
        <taxon>Embryophyta</taxon>
        <taxon>Tracheophyta</taxon>
        <taxon>Spermatophyta</taxon>
        <taxon>Magnoliopsida</taxon>
        <taxon>eudicotyledons</taxon>
        <taxon>Gunneridae</taxon>
        <taxon>Pentapetalae</taxon>
        <taxon>rosids</taxon>
        <taxon>fabids</taxon>
        <taxon>Fabales</taxon>
        <taxon>Fabaceae</taxon>
        <taxon>Papilionoideae</taxon>
        <taxon>50 kb inversion clade</taxon>
        <taxon>dalbergioids sensu lato</taxon>
        <taxon>Dalbergieae</taxon>
        <taxon>Pterocarpus clade</taxon>
        <taxon>Stylosanthes</taxon>
    </lineage>
</organism>
<gene>
    <name evidence="2" type="ORF">PIB30_098265</name>
</gene>
<proteinExistence type="predicted"/>
<evidence type="ECO:0000256" key="1">
    <source>
        <dbReference type="SAM" id="MobiDB-lite"/>
    </source>
</evidence>
<accession>A0ABU6RWV9</accession>
<feature type="compositionally biased region" description="Basic and acidic residues" evidence="1">
    <location>
        <begin position="102"/>
        <end position="127"/>
    </location>
</feature>
<reference evidence="2 3" key="1">
    <citation type="journal article" date="2023" name="Plants (Basel)">
        <title>Bridging the Gap: Combining Genomics and Transcriptomics Approaches to Understand Stylosanthes scabra, an Orphan Legume from the Brazilian Caatinga.</title>
        <authorList>
            <person name="Ferreira-Neto J.R.C."/>
            <person name="da Silva M.D."/>
            <person name="Binneck E."/>
            <person name="de Melo N.F."/>
            <person name="da Silva R.H."/>
            <person name="de Melo A.L.T.M."/>
            <person name="Pandolfi V."/>
            <person name="Bustamante F.O."/>
            <person name="Brasileiro-Vidal A.C."/>
            <person name="Benko-Iseppon A.M."/>
        </authorList>
    </citation>
    <scope>NUCLEOTIDE SEQUENCE [LARGE SCALE GENOMIC DNA]</scope>
    <source>
        <tissue evidence="2">Leaves</tissue>
    </source>
</reference>
<feature type="region of interest" description="Disordered" evidence="1">
    <location>
        <begin position="101"/>
        <end position="127"/>
    </location>
</feature>
<name>A0ABU6RWV9_9FABA</name>
<sequence>LSFVIYLKESNRILLDPHFSVGTISTHRVILLDPVHLPESLLCLRKRKRKVFERSGHREEDNMDGHSDDGDWLLAEEGFKRKICEKYFATFQVLIRGHRSSYNKEKKSKSQKDDDGGGEKQLKRTLG</sequence>
<keyword evidence="3" id="KW-1185">Reference proteome</keyword>
<evidence type="ECO:0000313" key="2">
    <source>
        <dbReference type="EMBL" id="MED6128472.1"/>
    </source>
</evidence>